<dbReference type="InParanoid" id="A0A2H3E349"/>
<evidence type="ECO:0000313" key="2">
    <source>
        <dbReference type="Proteomes" id="UP000217790"/>
    </source>
</evidence>
<keyword evidence="2" id="KW-1185">Reference proteome</keyword>
<dbReference type="Proteomes" id="UP000217790">
    <property type="component" value="Unassembled WGS sequence"/>
</dbReference>
<proteinExistence type="predicted"/>
<organism evidence="1 2">
    <name type="scientific">Armillaria gallica</name>
    <name type="common">Bulbous honey fungus</name>
    <name type="synonym">Armillaria bulbosa</name>
    <dbReference type="NCBI Taxonomy" id="47427"/>
    <lineage>
        <taxon>Eukaryota</taxon>
        <taxon>Fungi</taxon>
        <taxon>Dikarya</taxon>
        <taxon>Basidiomycota</taxon>
        <taxon>Agaricomycotina</taxon>
        <taxon>Agaricomycetes</taxon>
        <taxon>Agaricomycetidae</taxon>
        <taxon>Agaricales</taxon>
        <taxon>Marasmiineae</taxon>
        <taxon>Physalacriaceae</taxon>
        <taxon>Armillaria</taxon>
    </lineage>
</organism>
<dbReference type="AlphaFoldDB" id="A0A2H3E349"/>
<dbReference type="OrthoDB" id="10597020at2759"/>
<reference evidence="2" key="1">
    <citation type="journal article" date="2017" name="Nat. Ecol. Evol.">
        <title>Genome expansion and lineage-specific genetic innovations in the forest pathogenic fungi Armillaria.</title>
        <authorList>
            <person name="Sipos G."/>
            <person name="Prasanna A.N."/>
            <person name="Walter M.C."/>
            <person name="O'Connor E."/>
            <person name="Balint B."/>
            <person name="Krizsan K."/>
            <person name="Kiss B."/>
            <person name="Hess J."/>
            <person name="Varga T."/>
            <person name="Slot J."/>
            <person name="Riley R."/>
            <person name="Boka B."/>
            <person name="Rigling D."/>
            <person name="Barry K."/>
            <person name="Lee J."/>
            <person name="Mihaltcheva S."/>
            <person name="LaButti K."/>
            <person name="Lipzen A."/>
            <person name="Waldron R."/>
            <person name="Moloney N.M."/>
            <person name="Sperisen C."/>
            <person name="Kredics L."/>
            <person name="Vagvoelgyi C."/>
            <person name="Patrignani A."/>
            <person name="Fitzpatrick D."/>
            <person name="Nagy I."/>
            <person name="Doyle S."/>
            <person name="Anderson J.B."/>
            <person name="Grigoriev I.V."/>
            <person name="Gueldener U."/>
            <person name="Muensterkoetter M."/>
            <person name="Nagy L.G."/>
        </authorList>
    </citation>
    <scope>NUCLEOTIDE SEQUENCE [LARGE SCALE GENOMIC DNA]</scope>
    <source>
        <strain evidence="2">Ar21-2</strain>
    </source>
</reference>
<dbReference type="EMBL" id="KZ293651">
    <property type="protein sequence ID" value="PBK95757.1"/>
    <property type="molecule type" value="Genomic_DNA"/>
</dbReference>
<protein>
    <submittedName>
        <fullName evidence="1">Uncharacterized protein</fullName>
    </submittedName>
</protein>
<sequence length="336" mass="38436">MDAQPRLHPPHVSVAEMKYTRLVHSKVSIHLHWLALNGEADNVNRYSYTFSYSSAEYSLCRECGRLYGSRWAHKLNEPPRTALLDLDFLTLITTTMMSSSSYDSFTYRGDTNQFAPRLNCKRILYFSWKLLIRNFSRPNLVRVRRLSFGGYHLSIHQPKLKQRPTEGLRIAKERINPRISLLTIVDNRVATRSDTGHTVPSSNTNVERTWWAGNGGLSSWKDVRRSNSGTRIRRRTAAVSRFKTMGRRGVVRVFVGCENGCTAETASPSFAEMKYTCYVHLKISVLFLSLSRSIPRAEDVPSNSFLGSETNLWLHRTTLERPNGCVRKFEGAGWLI</sequence>
<name>A0A2H3E349_ARMGA</name>
<accession>A0A2H3E349</accession>
<evidence type="ECO:0000313" key="1">
    <source>
        <dbReference type="EMBL" id="PBK95757.1"/>
    </source>
</evidence>
<gene>
    <name evidence="1" type="ORF">ARMGADRAFT_1077295</name>
</gene>